<organism evidence="14 15">
    <name type="scientific">Trametes coccinea (strain BRFM310)</name>
    <name type="common">Pycnoporus coccineus</name>
    <dbReference type="NCBI Taxonomy" id="1353009"/>
    <lineage>
        <taxon>Eukaryota</taxon>
        <taxon>Fungi</taxon>
        <taxon>Dikarya</taxon>
        <taxon>Basidiomycota</taxon>
        <taxon>Agaricomycotina</taxon>
        <taxon>Agaricomycetes</taxon>
        <taxon>Polyporales</taxon>
        <taxon>Polyporaceae</taxon>
        <taxon>Trametes</taxon>
    </lineage>
</organism>
<keyword evidence="15" id="KW-1185">Reference proteome</keyword>
<feature type="active site" description="Charge relay system" evidence="11">
    <location>
        <position position="312"/>
    </location>
</feature>
<keyword evidence="5 11" id="KW-0645">Protease</keyword>
<dbReference type="Pfam" id="PF00082">
    <property type="entry name" value="Peptidase_S8"/>
    <property type="match status" value="1"/>
</dbReference>
<dbReference type="PANTHER" id="PTHR14218">
    <property type="entry name" value="PROTEASE S8 TRIPEPTIDYL PEPTIDASE I CLN2"/>
    <property type="match status" value="1"/>
</dbReference>
<dbReference type="InterPro" id="IPR015366">
    <property type="entry name" value="S53_propep"/>
</dbReference>
<dbReference type="OrthoDB" id="409122at2759"/>
<dbReference type="Proteomes" id="UP000193067">
    <property type="component" value="Unassembled WGS sequence"/>
</dbReference>
<feature type="chain" id="PRO_5013322446" description="tripeptidyl-peptidase II" evidence="12">
    <location>
        <begin position="23"/>
        <end position="633"/>
    </location>
</feature>
<feature type="active site" description="Charge relay system" evidence="11">
    <location>
        <position position="316"/>
    </location>
</feature>
<feature type="binding site" evidence="11">
    <location>
        <position position="591"/>
    </location>
    <ligand>
        <name>Ca(2+)</name>
        <dbReference type="ChEBI" id="CHEBI:29108"/>
    </ligand>
</feature>
<evidence type="ECO:0000259" key="13">
    <source>
        <dbReference type="PROSITE" id="PS51695"/>
    </source>
</evidence>
<dbReference type="GO" id="GO:0046872">
    <property type="term" value="F:metal ion binding"/>
    <property type="evidence" value="ECO:0007669"/>
    <property type="project" value="UniProtKB-UniRule"/>
</dbReference>
<proteinExistence type="predicted"/>
<keyword evidence="9 11" id="KW-0106">Calcium</keyword>
<evidence type="ECO:0000256" key="6">
    <source>
        <dbReference type="ARBA" id="ARBA00022723"/>
    </source>
</evidence>
<dbReference type="InterPro" id="IPR000209">
    <property type="entry name" value="Peptidase_S8/S53_dom"/>
</dbReference>
<dbReference type="GO" id="GO:0006508">
    <property type="term" value="P:proteolysis"/>
    <property type="evidence" value="ECO:0007669"/>
    <property type="project" value="UniProtKB-KW"/>
</dbReference>
<gene>
    <name evidence="14" type="ORF">PYCCODRAFT_1404503</name>
</gene>
<dbReference type="InterPro" id="IPR036852">
    <property type="entry name" value="Peptidase_S8/S53_dom_sf"/>
</dbReference>
<dbReference type="EMBL" id="KZ084090">
    <property type="protein sequence ID" value="OSD06587.1"/>
    <property type="molecule type" value="Genomic_DNA"/>
</dbReference>
<evidence type="ECO:0000256" key="10">
    <source>
        <dbReference type="ARBA" id="ARBA00023145"/>
    </source>
</evidence>
<feature type="signal peptide" evidence="12">
    <location>
        <begin position="1"/>
        <end position="22"/>
    </location>
</feature>
<dbReference type="PROSITE" id="PS00138">
    <property type="entry name" value="SUBTILASE_SER"/>
    <property type="match status" value="1"/>
</dbReference>
<dbReference type="CDD" id="cd04056">
    <property type="entry name" value="Peptidases_S53"/>
    <property type="match status" value="1"/>
</dbReference>
<comment type="cofactor">
    <cofactor evidence="11">
        <name>Ca(2+)</name>
        <dbReference type="ChEBI" id="CHEBI:29108"/>
    </cofactor>
    <text evidence="11">Binds 1 Ca(2+) ion per subunit.</text>
</comment>
<dbReference type="GO" id="GO:0008240">
    <property type="term" value="F:tripeptidyl-peptidase activity"/>
    <property type="evidence" value="ECO:0007669"/>
    <property type="project" value="UniProtKB-EC"/>
</dbReference>
<evidence type="ECO:0000256" key="11">
    <source>
        <dbReference type="PROSITE-ProRule" id="PRU01032"/>
    </source>
</evidence>
<keyword evidence="7 11" id="KW-0378">Hydrolase</keyword>
<feature type="domain" description="Peptidase S53" evidence="13">
    <location>
        <begin position="233"/>
        <end position="632"/>
    </location>
</feature>
<keyword evidence="8 11" id="KW-0720">Serine protease</keyword>
<feature type="binding site" evidence="11">
    <location>
        <position position="592"/>
    </location>
    <ligand>
        <name>Ca(2+)</name>
        <dbReference type="ChEBI" id="CHEBI:29108"/>
    </ligand>
</feature>
<name>A0A1Y2IZU0_TRAC3</name>
<dbReference type="EC" id="3.4.14.10" evidence="4"/>
<evidence type="ECO:0000256" key="1">
    <source>
        <dbReference type="ARBA" id="ARBA00001910"/>
    </source>
</evidence>
<dbReference type="Pfam" id="PF09286">
    <property type="entry name" value="Pro-kuma_activ"/>
    <property type="match status" value="1"/>
</dbReference>
<evidence type="ECO:0000256" key="4">
    <source>
        <dbReference type="ARBA" id="ARBA00012462"/>
    </source>
</evidence>
<accession>A0A1Y2IZU0</accession>
<dbReference type="AlphaFoldDB" id="A0A1Y2IZU0"/>
<dbReference type="InterPro" id="IPR030400">
    <property type="entry name" value="Sedolisin_dom"/>
</dbReference>
<comment type="catalytic activity">
    <reaction evidence="1">
        <text>Release of an N-terminal tripeptide from a polypeptide.</text>
        <dbReference type="EC" id="3.4.14.10"/>
    </reaction>
</comment>
<evidence type="ECO:0000256" key="9">
    <source>
        <dbReference type="ARBA" id="ARBA00022837"/>
    </source>
</evidence>
<dbReference type="SUPFAM" id="SSF52743">
    <property type="entry name" value="Subtilisin-like"/>
    <property type="match status" value="1"/>
</dbReference>
<keyword evidence="6 11" id="KW-0479">Metal-binding</keyword>
<reference evidence="14 15" key="1">
    <citation type="journal article" date="2015" name="Biotechnol. Biofuels">
        <title>Enhanced degradation of softwood versus hardwood by the white-rot fungus Pycnoporus coccineus.</title>
        <authorList>
            <person name="Couturier M."/>
            <person name="Navarro D."/>
            <person name="Chevret D."/>
            <person name="Henrissat B."/>
            <person name="Piumi F."/>
            <person name="Ruiz-Duenas F.J."/>
            <person name="Martinez A.T."/>
            <person name="Grigoriev I.V."/>
            <person name="Riley R."/>
            <person name="Lipzen A."/>
            <person name="Berrin J.G."/>
            <person name="Master E.R."/>
            <person name="Rosso M.N."/>
        </authorList>
    </citation>
    <scope>NUCLEOTIDE SEQUENCE [LARGE SCALE GENOMIC DNA]</scope>
    <source>
        <strain evidence="14 15">BRFM310</strain>
    </source>
</reference>
<dbReference type="InterPro" id="IPR023828">
    <property type="entry name" value="Peptidase_S8_Ser-AS"/>
</dbReference>
<dbReference type="SMART" id="SM00944">
    <property type="entry name" value="Pro-kuma_activ"/>
    <property type="match status" value="1"/>
</dbReference>
<sequence length="633" mass="68225">MLTSHTLLCLLGVVATLTNALGSSPPFPRILHERRMAPPLGWHPLRRADPDTILPLSIALRQSNIHHLDDYLFDVADPDSPNYGRWWTPEQIIGTFQPSLESSETVREWLFHEGIDAHRVDLSKDRAYLRVNVSVSEAERLLATSYYVYQHEDGSEEVGCHHGYHLPEHVVEHVDLVTPTVHFEKVRLHAHAGRRKRSAAAASDYSWQMRRPQGVSATKPSMVYAHAENCDKMATIDCFRALYNFYPKLTQTHRNTVGVVETTGNDLNGNDLDIFLKKFSPAAVGAQLPTFVGIDTDDKPDFGETDPNLISEADLDFELMIGLLGKEQKVTLYDIGQSGSFNFLLDAFDASYCSFEGGDDPEIDGVVPNEDCGDKPRSNVISISFVGGEDLPPAYMQRQCTEFGKLSMMGITFLVASGDDGVASNGDNLCLAANGTPVPGPGAFLPNFPATCPYVTAVGATQVDPGKSVHDPESAPTAFGSGGGFSNVFPRPSFQERLVQRYLAQLGRHAVDPTLFNSSGRGIPDVAANGFPTAAVIAGNYSIVGGTSASTPIFAAIVAAVNDARLALGKSPVGPINPAIYSILFTGAFHDVTNGTNPGCGTNGFPALAGWDPVTGLGTPNFPQLLLQFLALP</sequence>
<evidence type="ECO:0000256" key="12">
    <source>
        <dbReference type="SAM" id="SignalP"/>
    </source>
</evidence>
<evidence type="ECO:0000256" key="5">
    <source>
        <dbReference type="ARBA" id="ARBA00022670"/>
    </source>
</evidence>
<keyword evidence="10" id="KW-0865">Zymogen</keyword>
<evidence type="ECO:0000256" key="7">
    <source>
        <dbReference type="ARBA" id="ARBA00022801"/>
    </source>
</evidence>
<feature type="binding site" evidence="11">
    <location>
        <position position="612"/>
    </location>
    <ligand>
        <name>Ca(2+)</name>
        <dbReference type="ChEBI" id="CHEBI:29108"/>
    </ligand>
</feature>
<comment type="function">
    <text evidence="2">Secreted tripeptidyl-peptidase which degrades proteins at acidic pHs and is involved in virulence.</text>
</comment>
<keyword evidence="12" id="KW-0732">Signal</keyword>
<evidence type="ECO:0000256" key="2">
    <source>
        <dbReference type="ARBA" id="ARBA00002451"/>
    </source>
</evidence>
<dbReference type="STRING" id="1353009.A0A1Y2IZU0"/>
<protein>
    <recommendedName>
        <fullName evidence="4">tripeptidyl-peptidase II</fullName>
        <ecNumber evidence="4">3.4.14.10</ecNumber>
    </recommendedName>
</protein>
<comment type="subcellular location">
    <subcellularLocation>
        <location evidence="3">Secreted</location>
        <location evidence="3">Extracellular space</location>
    </subcellularLocation>
</comment>
<dbReference type="CDD" id="cd11377">
    <property type="entry name" value="Pro-peptidase_S53"/>
    <property type="match status" value="1"/>
</dbReference>
<evidence type="ECO:0000256" key="8">
    <source>
        <dbReference type="ARBA" id="ARBA00022825"/>
    </source>
</evidence>
<dbReference type="Gene3D" id="3.40.50.200">
    <property type="entry name" value="Peptidase S8/S53 domain"/>
    <property type="match status" value="1"/>
</dbReference>
<evidence type="ECO:0000256" key="3">
    <source>
        <dbReference type="ARBA" id="ARBA00004239"/>
    </source>
</evidence>
<evidence type="ECO:0000313" key="15">
    <source>
        <dbReference type="Proteomes" id="UP000193067"/>
    </source>
</evidence>
<dbReference type="PANTHER" id="PTHR14218:SF19">
    <property type="entry name" value="SERINE PROTEASE AORO, PUTATIVE (AFU_ORTHOLOGUE AFUA_6G10250)-RELATED"/>
    <property type="match status" value="1"/>
</dbReference>
<dbReference type="SUPFAM" id="SSF54897">
    <property type="entry name" value="Protease propeptides/inhibitors"/>
    <property type="match status" value="1"/>
</dbReference>
<dbReference type="GO" id="GO:0005576">
    <property type="term" value="C:extracellular region"/>
    <property type="evidence" value="ECO:0007669"/>
    <property type="project" value="UniProtKB-SubCell"/>
</dbReference>
<dbReference type="GO" id="GO:0004252">
    <property type="term" value="F:serine-type endopeptidase activity"/>
    <property type="evidence" value="ECO:0007669"/>
    <property type="project" value="UniProtKB-UniRule"/>
</dbReference>
<dbReference type="PROSITE" id="PS51695">
    <property type="entry name" value="SEDOLISIN"/>
    <property type="match status" value="1"/>
</dbReference>
<evidence type="ECO:0000313" key="14">
    <source>
        <dbReference type="EMBL" id="OSD06587.1"/>
    </source>
</evidence>
<feature type="binding site" evidence="11">
    <location>
        <position position="610"/>
    </location>
    <ligand>
        <name>Ca(2+)</name>
        <dbReference type="ChEBI" id="CHEBI:29108"/>
    </ligand>
</feature>
<feature type="active site" description="Charge relay system" evidence="11">
    <location>
        <position position="548"/>
    </location>
</feature>
<dbReference type="InterPro" id="IPR050819">
    <property type="entry name" value="Tripeptidyl-peptidase_I"/>
</dbReference>